<name>A0A495FM00_9MICC</name>
<dbReference type="OrthoDB" id="5240615at2"/>
<dbReference type="NCBIfam" id="TIGR00976">
    <property type="entry name" value="CocE_NonD"/>
    <property type="match status" value="1"/>
</dbReference>
<keyword evidence="1" id="KW-0378">Hydrolase</keyword>
<evidence type="ECO:0000259" key="2">
    <source>
        <dbReference type="SMART" id="SM00939"/>
    </source>
</evidence>
<comment type="caution">
    <text evidence="3">The sequence shown here is derived from an EMBL/GenBank/DDBJ whole genome shotgun (WGS) entry which is preliminary data.</text>
</comment>
<dbReference type="Gene3D" id="1.10.3020.10">
    <property type="entry name" value="alpha-amino acid ester hydrolase ( Helical cap domain)"/>
    <property type="match status" value="1"/>
</dbReference>
<reference evidence="3 4" key="1">
    <citation type="submission" date="2018-10" db="EMBL/GenBank/DDBJ databases">
        <title>Genomic Encyclopedia of Type Strains, Phase IV (KMG-IV): sequencing the most valuable type-strain genomes for metagenomic binning, comparative biology and taxonomic classification.</title>
        <authorList>
            <person name="Goeker M."/>
        </authorList>
    </citation>
    <scope>NUCLEOTIDE SEQUENCE [LARGE SCALE GENOMIC DNA]</scope>
    <source>
        <strain evidence="3 4">DSM 25586</strain>
    </source>
</reference>
<evidence type="ECO:0000313" key="3">
    <source>
        <dbReference type="EMBL" id="RKR30253.1"/>
    </source>
</evidence>
<protein>
    <recommendedName>
        <fullName evidence="2">Xaa-Pro dipeptidyl-peptidase C-terminal domain-containing protein</fullName>
    </recommendedName>
</protein>
<dbReference type="SUPFAM" id="SSF53474">
    <property type="entry name" value="alpha/beta-Hydrolases"/>
    <property type="match status" value="1"/>
</dbReference>
<feature type="domain" description="Xaa-Pro dipeptidyl-peptidase C-terminal" evidence="2">
    <location>
        <begin position="330"/>
        <end position="565"/>
    </location>
</feature>
<dbReference type="InterPro" id="IPR050585">
    <property type="entry name" value="Xaa-Pro_dipeptidyl-ppase/CocE"/>
</dbReference>
<dbReference type="SMART" id="SM00939">
    <property type="entry name" value="PepX_C"/>
    <property type="match status" value="1"/>
</dbReference>
<dbReference type="Pfam" id="PF08530">
    <property type="entry name" value="PepX_C"/>
    <property type="match status" value="1"/>
</dbReference>
<evidence type="ECO:0000256" key="1">
    <source>
        <dbReference type="ARBA" id="ARBA00022801"/>
    </source>
</evidence>
<dbReference type="GO" id="GO:0008239">
    <property type="term" value="F:dipeptidyl-peptidase activity"/>
    <property type="evidence" value="ECO:0007669"/>
    <property type="project" value="InterPro"/>
</dbReference>
<proteinExistence type="predicted"/>
<dbReference type="Proteomes" id="UP000276055">
    <property type="component" value="Unassembled WGS sequence"/>
</dbReference>
<dbReference type="Gene3D" id="3.40.50.1820">
    <property type="entry name" value="alpha/beta hydrolase"/>
    <property type="match status" value="1"/>
</dbReference>
<dbReference type="InterPro" id="IPR013736">
    <property type="entry name" value="Xaa-Pro_dipept_C"/>
</dbReference>
<organism evidence="3 4">
    <name type="scientific">Arthrobacter oryzae</name>
    <dbReference type="NCBI Taxonomy" id="409290"/>
    <lineage>
        <taxon>Bacteria</taxon>
        <taxon>Bacillati</taxon>
        <taxon>Actinomycetota</taxon>
        <taxon>Actinomycetes</taxon>
        <taxon>Micrococcales</taxon>
        <taxon>Micrococcaceae</taxon>
        <taxon>Arthrobacter</taxon>
    </lineage>
</organism>
<accession>A0A495FM00</accession>
<dbReference type="Pfam" id="PF02129">
    <property type="entry name" value="Peptidase_S15"/>
    <property type="match status" value="1"/>
</dbReference>
<dbReference type="InterPro" id="IPR000383">
    <property type="entry name" value="Xaa-Pro-like_dom"/>
</dbReference>
<dbReference type="InterPro" id="IPR008979">
    <property type="entry name" value="Galactose-bd-like_sf"/>
</dbReference>
<gene>
    <name evidence="3" type="ORF">C8D78_0577</name>
</gene>
<dbReference type="PANTHER" id="PTHR43056">
    <property type="entry name" value="PEPTIDASE S9 PROLYL OLIGOPEPTIDASE"/>
    <property type="match status" value="1"/>
</dbReference>
<dbReference type="Gene3D" id="2.60.120.260">
    <property type="entry name" value="Galactose-binding domain-like"/>
    <property type="match status" value="1"/>
</dbReference>
<dbReference type="PANTHER" id="PTHR43056:SF10">
    <property type="entry name" value="COCE_NOND FAMILY, PUTATIVE (AFU_ORTHOLOGUE AFUA_7G00600)-RELATED"/>
    <property type="match status" value="1"/>
</dbReference>
<dbReference type="AlphaFoldDB" id="A0A495FM00"/>
<sequence>MDDFQLLDAGGEKIAVRKDLRVPMRDGVELAADAYQGVVDKPRPALVALSPYGKELQALALTTPPQRRPSPMWDGCIEAGDIARIVKEDYVHVIGDLRGSGHSGGGHIGNYNAGGVSLGQDAYDFIEWVAEQPWCDGNVGMVGISYFGSMQVLAAAERPPHLRAIFVSGGHYDFYETTYHGGVMWFMPRAAREGRGGDSGWAFTDGVKSRMIETYSPGELKKLVTKRLEDPDVAAWPNLVHVLNYPKNHEAWFDIVMNELDGDWYEERNPITLAPNIDIPVWVQLDQGRGWTLDGTIELFNALKGPKKLDIGPYPPMQSRPFIEEHDKMFRWYDYWIKGIDNGVMDEPAVSVFVEGSRELVTAEEWPPKDIEYTSLYLRPRHKLSREPELMGAEYAAPDGFYQAPLTVTDKVEIISWSTPAFEEDTEMIGTGAAHIFAEIDQPDTNFIMRLWDYAPNGKRQLITSGYLKASHRELDERSTEGSPVHPHTRSVPVEPGTIEEYVLRLYPFANTFKAGHTLTAELSNDEPLADEHNALLPPDAFHLPVGRPVTHKIYRDAAHQSRLVLPFTARSAGKPAKGQAGSSQAV</sequence>
<evidence type="ECO:0000313" key="4">
    <source>
        <dbReference type="Proteomes" id="UP000276055"/>
    </source>
</evidence>
<dbReference type="EMBL" id="RBIR01000001">
    <property type="protein sequence ID" value="RKR30253.1"/>
    <property type="molecule type" value="Genomic_DNA"/>
</dbReference>
<dbReference type="InterPro" id="IPR005674">
    <property type="entry name" value="CocE/Ser_esterase"/>
</dbReference>
<dbReference type="InterPro" id="IPR029058">
    <property type="entry name" value="AB_hydrolase_fold"/>
</dbReference>
<dbReference type="SUPFAM" id="SSF49785">
    <property type="entry name" value="Galactose-binding domain-like"/>
    <property type="match status" value="1"/>
</dbReference>
<dbReference type="RefSeq" id="WP_120950334.1">
    <property type="nucleotide sequence ID" value="NZ_RBIR01000001.1"/>
</dbReference>